<evidence type="ECO:0000313" key="5">
    <source>
        <dbReference type="EMBL" id="ACN40004.1"/>
    </source>
</evidence>
<evidence type="ECO:0000313" key="4">
    <source>
        <dbReference type="EMBL" id="ABK23140.1"/>
    </source>
</evidence>
<comment type="similarity">
    <text evidence="1">Belongs to the zinc-containing alcohol dehydrogenase family. Quinone oxidoreductase subfamily.</text>
</comment>
<reference evidence="4" key="1">
    <citation type="journal article" date="2008" name="BMC Genomics">
        <title>A conifer genomics resource of 200,000 spruce (Picea spp.) ESTs and 6,464 high-quality, sequence-finished full-length cDNAs for Sitka spruce (Picea sitchensis).</title>
        <authorList>
            <person name="Ralph S.G."/>
            <person name="Chun H.J."/>
            <person name="Kolosova N."/>
            <person name="Cooper D."/>
            <person name="Oddy C."/>
            <person name="Ritland C.E."/>
            <person name="Kirkpatrick R."/>
            <person name="Moore R."/>
            <person name="Barber S."/>
            <person name="Holt R.A."/>
            <person name="Jones S.J."/>
            <person name="Marra M.A."/>
            <person name="Douglas C.J."/>
            <person name="Ritland K."/>
            <person name="Bohlmann J."/>
        </authorList>
    </citation>
    <scope>NUCLEOTIDE SEQUENCE</scope>
    <source>
        <tissue evidence="4">Green portion of the leader tissue</tissue>
    </source>
</reference>
<dbReference type="GO" id="GO:0016628">
    <property type="term" value="F:oxidoreductase activity, acting on the CH-CH group of donors, NAD or NADP as acceptor"/>
    <property type="evidence" value="ECO:0007669"/>
    <property type="project" value="InterPro"/>
</dbReference>
<organism evidence="4">
    <name type="scientific">Picea sitchensis</name>
    <name type="common">Sitka spruce</name>
    <name type="synonym">Pinus sitchensis</name>
    <dbReference type="NCBI Taxonomy" id="3332"/>
    <lineage>
        <taxon>Eukaryota</taxon>
        <taxon>Viridiplantae</taxon>
        <taxon>Streptophyta</taxon>
        <taxon>Embryophyta</taxon>
        <taxon>Tracheophyta</taxon>
        <taxon>Spermatophyta</taxon>
        <taxon>Pinopsida</taxon>
        <taxon>Pinidae</taxon>
        <taxon>Conifers I</taxon>
        <taxon>Pinales</taxon>
        <taxon>Pinaceae</taxon>
        <taxon>Picea</taxon>
    </lineage>
</organism>
<name>A9NR79_PICSI</name>
<sequence length="313" mass="34060">MSKLQKAWFYNEYGSIDVLQFGEVPVPTPGPGQLLVKIRAAALNPVDFKRRDGLFRNKDSDFPAVPGCDAAGVVVEVGDGVSKFKNGDEVYSDIQDFGAGRPKQWGTLAQYTVVEEYLVAPKPTNLSFEEAASLPLALLTAQQAFDIAKFEKGKSVFIVGGAGGVGSLAIQLARHVYGASRIVSTASTGKLDFVKSLGADLVIDYTKQSYDQISEKFDFVFDTIGDSAKSHVVAKEEAKILDIASFQPTSRVEFFGVSPHAKNLEKLQPYIESEKLKPVIDPKSPYSFSDVIEAFKHQESGRARGKIVISPIE</sequence>
<dbReference type="AlphaFoldDB" id="A9NR79"/>
<dbReference type="SUPFAM" id="SSF50129">
    <property type="entry name" value="GroES-like"/>
    <property type="match status" value="1"/>
</dbReference>
<protein>
    <recommendedName>
        <fullName evidence="3">Enoyl reductase (ER) domain-containing protein</fullName>
    </recommendedName>
</protein>
<dbReference type="Pfam" id="PF13602">
    <property type="entry name" value="ADH_zinc_N_2"/>
    <property type="match status" value="1"/>
</dbReference>
<dbReference type="CDD" id="cd05289">
    <property type="entry name" value="MDR_like_2"/>
    <property type="match status" value="1"/>
</dbReference>
<dbReference type="InterPro" id="IPR013154">
    <property type="entry name" value="ADH-like_N"/>
</dbReference>
<dbReference type="EMBL" id="BT070950">
    <property type="protein sequence ID" value="ACN40440.1"/>
    <property type="molecule type" value="mRNA"/>
</dbReference>
<dbReference type="InterPro" id="IPR044626">
    <property type="entry name" value="AOR-like"/>
</dbReference>
<dbReference type="Pfam" id="PF08240">
    <property type="entry name" value="ADH_N"/>
    <property type="match status" value="1"/>
</dbReference>
<dbReference type="SUPFAM" id="SSF51735">
    <property type="entry name" value="NAD(P)-binding Rossmann-fold domains"/>
    <property type="match status" value="1"/>
</dbReference>
<evidence type="ECO:0000259" key="3">
    <source>
        <dbReference type="SMART" id="SM00829"/>
    </source>
</evidence>
<dbReference type="EMBL" id="EF083805">
    <property type="protein sequence ID" value="ABK23140.1"/>
    <property type="molecule type" value="mRNA"/>
</dbReference>
<evidence type="ECO:0000256" key="2">
    <source>
        <dbReference type="ARBA" id="ARBA00023002"/>
    </source>
</evidence>
<dbReference type="InterPro" id="IPR036291">
    <property type="entry name" value="NAD(P)-bd_dom_sf"/>
</dbReference>
<dbReference type="PANTHER" id="PTHR44573">
    <property type="entry name" value="NADPH-DEPENDENT ALKENAL/ONE OXIDOREDUCTASE, CHLOROPLASTIC"/>
    <property type="match status" value="1"/>
</dbReference>
<accession>A9NR79</accession>
<dbReference type="Gene3D" id="3.40.50.720">
    <property type="entry name" value="NAD(P)-binding Rossmann-like Domain"/>
    <property type="match status" value="1"/>
</dbReference>
<keyword evidence="2" id="KW-0560">Oxidoreductase</keyword>
<proteinExistence type="evidence at transcript level"/>
<dbReference type="InterPro" id="IPR011032">
    <property type="entry name" value="GroES-like_sf"/>
</dbReference>
<dbReference type="InterPro" id="IPR020843">
    <property type="entry name" value="ER"/>
</dbReference>
<dbReference type="SMART" id="SM00829">
    <property type="entry name" value="PKS_ER"/>
    <property type="match status" value="1"/>
</dbReference>
<dbReference type="Gene3D" id="3.90.180.10">
    <property type="entry name" value="Medium-chain alcohol dehydrogenases, catalytic domain"/>
    <property type="match status" value="1"/>
</dbReference>
<evidence type="ECO:0000256" key="1">
    <source>
        <dbReference type="ARBA" id="ARBA00010371"/>
    </source>
</evidence>
<dbReference type="PANTHER" id="PTHR44573:SF4">
    <property type="entry name" value="2-METHYLENE-FURAN-3-ONE REDUCTASE-LIKE"/>
    <property type="match status" value="1"/>
</dbReference>
<feature type="domain" description="Enoyl reductase (ER)" evidence="3">
    <location>
        <begin position="14"/>
        <end position="309"/>
    </location>
</feature>
<dbReference type="EMBL" id="BT070493">
    <property type="protein sequence ID" value="ACN40004.1"/>
    <property type="molecule type" value="mRNA"/>
</dbReference>
<reference evidence="5" key="2">
    <citation type="submission" date="2009-02" db="EMBL/GenBank/DDBJ databases">
        <title>Full length sequence-verified cDNA sequences from Sitka spruce (Picea sitchensis).</title>
        <authorList>
            <person name="Reid K.E."/>
            <person name="Liao N."/>
            <person name="Ralph S."/>
            <person name="Kolosova N."/>
            <person name="Oddy C."/>
            <person name="Moore R."/>
            <person name="Mayo M."/>
            <person name="Wagner S."/>
            <person name="King J."/>
            <person name="Yanchuk A."/>
            <person name="Holt R."/>
            <person name="Jones S."/>
            <person name="Marra M."/>
            <person name="Ritland C.E."/>
            <person name="Ritland K."/>
            <person name="Bohlmann J."/>
        </authorList>
    </citation>
    <scope>NUCLEOTIDE SEQUENCE</scope>
    <source>
        <tissue evidence="5">Green portion of the leader tissue</tissue>
    </source>
</reference>